<protein>
    <submittedName>
        <fullName evidence="1">Uncharacterized protein</fullName>
    </submittedName>
</protein>
<keyword evidence="2" id="KW-1185">Reference proteome</keyword>
<gene>
    <name evidence="1" type="ORF">G7070_01205</name>
</gene>
<organism evidence="1 2">
    <name type="scientific">Propioniciclava coleopterorum</name>
    <dbReference type="NCBI Taxonomy" id="2714937"/>
    <lineage>
        <taxon>Bacteria</taxon>
        <taxon>Bacillati</taxon>
        <taxon>Actinomycetota</taxon>
        <taxon>Actinomycetes</taxon>
        <taxon>Propionibacteriales</taxon>
        <taxon>Propionibacteriaceae</taxon>
        <taxon>Propioniciclava</taxon>
    </lineage>
</organism>
<proteinExistence type="predicted"/>
<dbReference type="RefSeq" id="WP_166231266.1">
    <property type="nucleotide sequence ID" value="NZ_CP049865.1"/>
</dbReference>
<dbReference type="EMBL" id="CP049865">
    <property type="protein sequence ID" value="QIK71153.1"/>
    <property type="molecule type" value="Genomic_DNA"/>
</dbReference>
<name>A0A6G7Y2Z9_9ACTN</name>
<evidence type="ECO:0000313" key="2">
    <source>
        <dbReference type="Proteomes" id="UP000501058"/>
    </source>
</evidence>
<dbReference type="AlphaFoldDB" id="A0A6G7Y2Z9"/>
<dbReference type="Proteomes" id="UP000501058">
    <property type="component" value="Chromosome"/>
</dbReference>
<evidence type="ECO:0000313" key="1">
    <source>
        <dbReference type="EMBL" id="QIK71153.1"/>
    </source>
</evidence>
<reference evidence="1 2" key="1">
    <citation type="submission" date="2020-03" db="EMBL/GenBank/DDBJ databases">
        <title>Propioniciclava sp. nov., isolated from Hydrophilus acuminatus.</title>
        <authorList>
            <person name="Hyun D.-W."/>
            <person name="Bae J.-W."/>
        </authorList>
    </citation>
    <scope>NUCLEOTIDE SEQUENCE [LARGE SCALE GENOMIC DNA]</scope>
    <source>
        <strain evidence="1 2">HDW11</strain>
    </source>
</reference>
<dbReference type="KEGG" id="prv:G7070_01205"/>
<sequence>MSPSVPVPHSRPRVGVRLDAAGGPLVRRWLLQLGADPVDAAAPGADGLPLAPQHDGVRREDVAAFVHGLRGIERRRAERFDDHGSEQSWPRGSY</sequence>
<accession>A0A6G7Y2Z9</accession>